<organism evidence="1 2">
    <name type="scientific">Fusarium irregulare</name>
    <dbReference type="NCBI Taxonomy" id="2494466"/>
    <lineage>
        <taxon>Eukaryota</taxon>
        <taxon>Fungi</taxon>
        <taxon>Dikarya</taxon>
        <taxon>Ascomycota</taxon>
        <taxon>Pezizomycotina</taxon>
        <taxon>Sordariomycetes</taxon>
        <taxon>Hypocreomycetidae</taxon>
        <taxon>Hypocreales</taxon>
        <taxon>Nectriaceae</taxon>
        <taxon>Fusarium</taxon>
        <taxon>Fusarium incarnatum-equiseti species complex</taxon>
    </lineage>
</organism>
<protein>
    <submittedName>
        <fullName evidence="1">Uncharacterized protein</fullName>
    </submittedName>
</protein>
<gene>
    <name evidence="1" type="ORF">NW766_001896</name>
</gene>
<dbReference type="AlphaFoldDB" id="A0A9W8PW62"/>
<proteinExistence type="predicted"/>
<keyword evidence="2" id="KW-1185">Reference proteome</keyword>
<dbReference type="Proteomes" id="UP001152130">
    <property type="component" value="Unassembled WGS sequence"/>
</dbReference>
<accession>A0A9W8PW62</accession>
<evidence type="ECO:0000313" key="2">
    <source>
        <dbReference type="Proteomes" id="UP001152130"/>
    </source>
</evidence>
<evidence type="ECO:0000313" key="1">
    <source>
        <dbReference type="EMBL" id="KAJ4020413.1"/>
    </source>
</evidence>
<name>A0A9W8PW62_9HYPO</name>
<comment type="caution">
    <text evidence="1">The sequence shown here is derived from an EMBL/GenBank/DDBJ whole genome shotgun (WGS) entry which is preliminary data.</text>
</comment>
<reference evidence="1" key="1">
    <citation type="submission" date="2022-10" db="EMBL/GenBank/DDBJ databases">
        <title>Fusarium specimens isolated from Avocado Roots.</title>
        <authorList>
            <person name="Stajich J."/>
            <person name="Roper C."/>
            <person name="Heimlech-Rivalta G."/>
        </authorList>
    </citation>
    <scope>NUCLEOTIDE SEQUENCE</scope>
    <source>
        <strain evidence="1">CF00143</strain>
    </source>
</reference>
<sequence>MTGAAPATASISTDVNVGVNDAPIEDEPTPSTSIVDTAVSCAATKIVTCEKRS</sequence>
<dbReference type="EMBL" id="JAPDHF010000003">
    <property type="protein sequence ID" value="KAJ4020413.1"/>
    <property type="molecule type" value="Genomic_DNA"/>
</dbReference>